<protein>
    <submittedName>
        <fullName evidence="5">ArsR family transcriptional regulator, arsenate/arsenite/antimonite-responsive transcriptional repressor</fullName>
    </submittedName>
</protein>
<keyword evidence="3" id="KW-0804">Transcription</keyword>
<dbReference type="PANTHER" id="PTHR43132">
    <property type="entry name" value="ARSENICAL RESISTANCE OPERON REPRESSOR ARSR-RELATED"/>
    <property type="match status" value="1"/>
</dbReference>
<dbReference type="RefSeq" id="WP_317964044.1">
    <property type="nucleotide sequence ID" value="NZ_OX458333.1"/>
</dbReference>
<dbReference type="PROSITE" id="PS50987">
    <property type="entry name" value="HTH_ARSR_2"/>
    <property type="match status" value="1"/>
</dbReference>
<dbReference type="InterPro" id="IPR036388">
    <property type="entry name" value="WH-like_DNA-bd_sf"/>
</dbReference>
<sequence length="109" mass="11749">MEIKSVVNALAALAQESRLAVFRLLVQTGPEGLSAGKISETLGIPPSSLSFHMKELAHAGLVSSRQESRYVIYSANFRTMNDLLGFLTENCCGGKPCVPTDLPEQEHSS</sequence>
<dbReference type="Pfam" id="PF12840">
    <property type="entry name" value="HTH_20"/>
    <property type="match status" value="1"/>
</dbReference>
<dbReference type="PANTHER" id="PTHR43132:SF2">
    <property type="entry name" value="ARSENICAL RESISTANCE OPERON REPRESSOR ARSR-RELATED"/>
    <property type="match status" value="1"/>
</dbReference>
<keyword evidence="1" id="KW-0805">Transcription regulation</keyword>
<feature type="domain" description="HTH arsR-type" evidence="4">
    <location>
        <begin position="1"/>
        <end position="95"/>
    </location>
</feature>
<dbReference type="InterPro" id="IPR036390">
    <property type="entry name" value="WH_DNA-bd_sf"/>
</dbReference>
<evidence type="ECO:0000313" key="5">
    <source>
        <dbReference type="EMBL" id="CAI8843015.1"/>
    </source>
</evidence>
<keyword evidence="6" id="KW-1185">Reference proteome</keyword>
<dbReference type="EMBL" id="OX458333">
    <property type="protein sequence ID" value="CAI8843015.1"/>
    <property type="molecule type" value="Genomic_DNA"/>
</dbReference>
<evidence type="ECO:0000256" key="2">
    <source>
        <dbReference type="ARBA" id="ARBA00023125"/>
    </source>
</evidence>
<evidence type="ECO:0000259" key="4">
    <source>
        <dbReference type="PROSITE" id="PS50987"/>
    </source>
</evidence>
<dbReference type="Gene3D" id="1.10.10.10">
    <property type="entry name" value="Winged helix-like DNA-binding domain superfamily/Winged helix DNA-binding domain"/>
    <property type="match status" value="1"/>
</dbReference>
<dbReference type="InterPro" id="IPR011991">
    <property type="entry name" value="ArsR-like_HTH"/>
</dbReference>
<dbReference type="InterPro" id="IPR001845">
    <property type="entry name" value="HTH_ArsR_DNA-bd_dom"/>
</dbReference>
<dbReference type="SUPFAM" id="SSF46785">
    <property type="entry name" value="Winged helix' DNA-binding domain"/>
    <property type="match status" value="1"/>
</dbReference>
<evidence type="ECO:0000256" key="3">
    <source>
        <dbReference type="ARBA" id="ARBA00023163"/>
    </source>
</evidence>
<dbReference type="Proteomes" id="UP001162030">
    <property type="component" value="Chromosome"/>
</dbReference>
<dbReference type="SMART" id="SM00418">
    <property type="entry name" value="HTH_ARSR"/>
    <property type="match status" value="1"/>
</dbReference>
<accession>A0ABM9I2C4</accession>
<dbReference type="NCBIfam" id="NF033788">
    <property type="entry name" value="HTH_metalloreg"/>
    <property type="match status" value="1"/>
</dbReference>
<dbReference type="CDD" id="cd00090">
    <property type="entry name" value="HTH_ARSR"/>
    <property type="match status" value="1"/>
</dbReference>
<organism evidence="5 6">
    <name type="scientific">Methylocaldum szegediense</name>
    <dbReference type="NCBI Taxonomy" id="73780"/>
    <lineage>
        <taxon>Bacteria</taxon>
        <taxon>Pseudomonadati</taxon>
        <taxon>Pseudomonadota</taxon>
        <taxon>Gammaproteobacteria</taxon>
        <taxon>Methylococcales</taxon>
        <taxon>Methylococcaceae</taxon>
        <taxon>Methylocaldum</taxon>
    </lineage>
</organism>
<dbReference type="InterPro" id="IPR051011">
    <property type="entry name" value="Metal_resp_trans_reg"/>
</dbReference>
<proteinExistence type="predicted"/>
<reference evidence="5 6" key="1">
    <citation type="submission" date="2023-03" db="EMBL/GenBank/DDBJ databases">
        <authorList>
            <person name="Pearce D."/>
        </authorList>
    </citation>
    <scope>NUCLEOTIDE SEQUENCE [LARGE SCALE GENOMIC DNA]</scope>
    <source>
        <strain evidence="5">Msz</strain>
    </source>
</reference>
<name>A0ABM9I2C4_9GAMM</name>
<evidence type="ECO:0000256" key="1">
    <source>
        <dbReference type="ARBA" id="ARBA00023015"/>
    </source>
</evidence>
<keyword evidence="2" id="KW-0238">DNA-binding</keyword>
<evidence type="ECO:0000313" key="6">
    <source>
        <dbReference type="Proteomes" id="UP001162030"/>
    </source>
</evidence>
<dbReference type="PRINTS" id="PR00778">
    <property type="entry name" value="HTHARSR"/>
</dbReference>
<gene>
    <name evidence="5" type="ORF">MSZNOR_2364</name>
</gene>